<dbReference type="Proteomes" id="UP000430975">
    <property type="component" value="Unassembled WGS sequence"/>
</dbReference>
<gene>
    <name evidence="3" type="ORF">GF867_09980</name>
    <name evidence="2" type="ORF">GIY09_02130</name>
    <name evidence="1" type="ORF">GIY11_00165</name>
</gene>
<keyword evidence="4" id="KW-1185">Reference proteome</keyword>
<evidence type="ECO:0000313" key="1">
    <source>
        <dbReference type="EMBL" id="MRI80445.1"/>
    </source>
</evidence>
<proteinExistence type="predicted"/>
<evidence type="ECO:0000313" key="4">
    <source>
        <dbReference type="Proteomes" id="UP000430975"/>
    </source>
</evidence>
<dbReference type="InterPro" id="IPR030934">
    <property type="entry name" value="Intein_C"/>
</dbReference>
<protein>
    <submittedName>
        <fullName evidence="2">Uncharacterized protein</fullName>
    </submittedName>
</protein>
<dbReference type="EMBL" id="WJQT01000015">
    <property type="protein sequence ID" value="MRJ47890.1"/>
    <property type="molecule type" value="Genomic_DNA"/>
</dbReference>
<comment type="caution">
    <text evidence="2">The sequence shown here is derived from an EMBL/GenBank/DDBJ whole genome shotgun (WGS) entry which is preliminary data.</text>
</comment>
<evidence type="ECO:0000313" key="2">
    <source>
        <dbReference type="EMBL" id="MRI84695.1"/>
    </source>
</evidence>
<dbReference type="Proteomes" id="UP000469870">
    <property type="component" value="Unassembled WGS sequence"/>
</dbReference>
<reference evidence="4 6" key="2">
    <citation type="submission" date="2019-11" db="EMBL/GenBank/DDBJ databases">
        <title>Characterisation of Fundicoccus ignavus gen. nov. sp. nov., a novel genus of the family Aerococcaceae isolated from bulk tank milk.</title>
        <authorList>
            <person name="Siebert A."/>
            <person name="Huptas C."/>
            <person name="Wenning M."/>
            <person name="Scherer S."/>
            <person name="Doll E.V."/>
        </authorList>
    </citation>
    <scope>NUCLEOTIDE SEQUENCE [LARGE SCALE GENOMIC DNA]</scope>
    <source>
        <strain evidence="1 6">DSM 109653</strain>
        <strain evidence="2 4">WS4759</strain>
    </source>
</reference>
<evidence type="ECO:0000313" key="6">
    <source>
        <dbReference type="Proteomes" id="UP000469870"/>
    </source>
</evidence>
<dbReference type="Proteomes" id="UP000440066">
    <property type="component" value="Unassembled WGS sequence"/>
</dbReference>
<organism evidence="2 4">
    <name type="scientific">Fundicoccus ignavus</name>
    <dbReference type="NCBI Taxonomy" id="2664442"/>
    <lineage>
        <taxon>Bacteria</taxon>
        <taxon>Bacillati</taxon>
        <taxon>Bacillota</taxon>
        <taxon>Bacilli</taxon>
        <taxon>Lactobacillales</taxon>
        <taxon>Aerococcaceae</taxon>
        <taxon>Fundicoccus</taxon>
    </lineage>
</organism>
<evidence type="ECO:0000313" key="5">
    <source>
        <dbReference type="Proteomes" id="UP000440066"/>
    </source>
</evidence>
<evidence type="ECO:0000313" key="3">
    <source>
        <dbReference type="EMBL" id="MRJ47890.1"/>
    </source>
</evidence>
<sequence>MFYNIGVEKNDHFI</sequence>
<name>A0A6I2GME4_9LACT</name>
<dbReference type="NCBIfam" id="TIGR01443">
    <property type="entry name" value="intein_Cterm"/>
    <property type="match status" value="1"/>
</dbReference>
<dbReference type="EMBL" id="WJQS01000002">
    <property type="protein sequence ID" value="MRI84695.1"/>
    <property type="molecule type" value="Genomic_DNA"/>
</dbReference>
<dbReference type="EMBL" id="WJQR01000001">
    <property type="protein sequence ID" value="MRI80445.1"/>
    <property type="molecule type" value="Genomic_DNA"/>
</dbReference>
<accession>A0A6I2GME4</accession>
<reference evidence="3 5" key="1">
    <citation type="submission" date="2019-11" db="EMBL/GenBank/DDBJ databases">
        <title>Characterisation of Fundicoccus ignavus gen. nov. sp. nov., a novel genus of the family Aerococcaceae from bulk tank milk.</title>
        <authorList>
            <person name="Siebert A."/>
            <person name="Huptas C."/>
            <person name="Wenning M."/>
            <person name="Scherer S."/>
            <person name="Doll E.V."/>
        </authorList>
    </citation>
    <scope>NUCLEOTIDE SEQUENCE [LARGE SCALE GENOMIC DNA]</scope>
    <source>
        <strain evidence="3 5">DSM 109652</strain>
    </source>
</reference>